<dbReference type="CDD" id="cd00609">
    <property type="entry name" value="AAT_like"/>
    <property type="match status" value="1"/>
</dbReference>
<evidence type="ECO:0000313" key="8">
    <source>
        <dbReference type="EMBL" id="RBP59925.1"/>
    </source>
</evidence>
<name>A0A366HZN8_9FIRM</name>
<evidence type="ECO:0000256" key="4">
    <source>
        <dbReference type="ARBA" id="ARBA00022679"/>
    </source>
</evidence>
<dbReference type="PRINTS" id="PR00753">
    <property type="entry name" value="ACCSYNTHASE"/>
</dbReference>
<dbReference type="FunFam" id="3.40.640.10:FF:000033">
    <property type="entry name" value="Aspartate aminotransferase"/>
    <property type="match status" value="1"/>
</dbReference>
<evidence type="ECO:0000256" key="3">
    <source>
        <dbReference type="ARBA" id="ARBA00022576"/>
    </source>
</evidence>
<evidence type="ECO:0000256" key="6">
    <source>
        <dbReference type="RuleBase" id="RU000481"/>
    </source>
</evidence>
<dbReference type="InterPro" id="IPR015422">
    <property type="entry name" value="PyrdxlP-dep_Trfase_small"/>
</dbReference>
<keyword evidence="4 6" id="KW-0808">Transferase</keyword>
<dbReference type="Gene3D" id="3.40.640.10">
    <property type="entry name" value="Type I PLP-dependent aspartate aminotransferase-like (Major domain)"/>
    <property type="match status" value="1"/>
</dbReference>
<dbReference type="PANTHER" id="PTHR46383">
    <property type="entry name" value="ASPARTATE AMINOTRANSFERASE"/>
    <property type="match status" value="1"/>
</dbReference>
<accession>A0A366HZN8</accession>
<dbReference type="InterPro" id="IPR015421">
    <property type="entry name" value="PyrdxlP-dep_Trfase_major"/>
</dbReference>
<evidence type="ECO:0000256" key="2">
    <source>
        <dbReference type="ARBA" id="ARBA00007441"/>
    </source>
</evidence>
<dbReference type="EC" id="2.6.1.-" evidence="6"/>
<dbReference type="SUPFAM" id="SSF53383">
    <property type="entry name" value="PLP-dependent transferases"/>
    <property type="match status" value="1"/>
</dbReference>
<protein>
    <recommendedName>
        <fullName evidence="6">Aminotransferase</fullName>
        <ecNumber evidence="6">2.6.1.-</ecNumber>
    </recommendedName>
</protein>
<organism evidence="8 9">
    <name type="scientific">Alkalibaculum bacchi</name>
    <dbReference type="NCBI Taxonomy" id="645887"/>
    <lineage>
        <taxon>Bacteria</taxon>
        <taxon>Bacillati</taxon>
        <taxon>Bacillota</taxon>
        <taxon>Clostridia</taxon>
        <taxon>Eubacteriales</taxon>
        <taxon>Eubacteriaceae</taxon>
        <taxon>Alkalibaculum</taxon>
    </lineage>
</organism>
<comment type="cofactor">
    <cofactor evidence="1 6">
        <name>pyridoxal 5'-phosphate</name>
        <dbReference type="ChEBI" id="CHEBI:597326"/>
    </cofactor>
</comment>
<dbReference type="EMBL" id="QNRX01000017">
    <property type="protein sequence ID" value="RBP59925.1"/>
    <property type="molecule type" value="Genomic_DNA"/>
</dbReference>
<keyword evidence="9" id="KW-1185">Reference proteome</keyword>
<dbReference type="InterPro" id="IPR004839">
    <property type="entry name" value="Aminotransferase_I/II_large"/>
</dbReference>
<comment type="caution">
    <text evidence="8">The sequence shown here is derived from an EMBL/GenBank/DDBJ whole genome shotgun (WGS) entry which is preliminary data.</text>
</comment>
<dbReference type="InterPro" id="IPR050596">
    <property type="entry name" value="AspAT/PAT-like"/>
</dbReference>
<dbReference type="InterPro" id="IPR004838">
    <property type="entry name" value="NHTrfase_class1_PyrdxlP-BS"/>
</dbReference>
<dbReference type="GO" id="GO:0006520">
    <property type="term" value="P:amino acid metabolic process"/>
    <property type="evidence" value="ECO:0007669"/>
    <property type="project" value="InterPro"/>
</dbReference>
<evidence type="ECO:0000313" key="9">
    <source>
        <dbReference type="Proteomes" id="UP000253490"/>
    </source>
</evidence>
<keyword evidence="3 6" id="KW-0032">Aminotransferase</keyword>
<feature type="domain" description="Aminotransferase class I/classII large" evidence="7">
    <location>
        <begin position="33"/>
        <end position="391"/>
    </location>
</feature>
<evidence type="ECO:0000259" key="7">
    <source>
        <dbReference type="Pfam" id="PF00155"/>
    </source>
</evidence>
<proteinExistence type="inferred from homology"/>
<dbReference type="Gene3D" id="3.90.1150.10">
    <property type="entry name" value="Aspartate Aminotransferase, domain 1"/>
    <property type="match status" value="1"/>
</dbReference>
<dbReference type="InterPro" id="IPR015424">
    <property type="entry name" value="PyrdxlP-dep_Trfase"/>
</dbReference>
<gene>
    <name evidence="8" type="ORF">DES36_11720</name>
</gene>
<reference evidence="8 9" key="1">
    <citation type="submission" date="2018-06" db="EMBL/GenBank/DDBJ databases">
        <title>Genomic Encyclopedia of Type Strains, Phase IV (KMG-IV): sequencing the most valuable type-strain genomes for metagenomic binning, comparative biology and taxonomic classification.</title>
        <authorList>
            <person name="Goeker M."/>
        </authorList>
    </citation>
    <scope>NUCLEOTIDE SEQUENCE [LARGE SCALE GENOMIC DNA]</scope>
    <source>
        <strain evidence="8 9">DSM 22112</strain>
    </source>
</reference>
<dbReference type="AlphaFoldDB" id="A0A366HZN8"/>
<keyword evidence="5" id="KW-0663">Pyridoxal phosphate</keyword>
<dbReference type="GO" id="GO:0030170">
    <property type="term" value="F:pyridoxal phosphate binding"/>
    <property type="evidence" value="ECO:0007669"/>
    <property type="project" value="InterPro"/>
</dbReference>
<evidence type="ECO:0000256" key="5">
    <source>
        <dbReference type="ARBA" id="ARBA00022898"/>
    </source>
</evidence>
<dbReference type="RefSeq" id="WP_207657461.1">
    <property type="nucleotide sequence ID" value="NZ_QNRX01000017.1"/>
</dbReference>
<dbReference type="GO" id="GO:0008483">
    <property type="term" value="F:transaminase activity"/>
    <property type="evidence" value="ECO:0007669"/>
    <property type="project" value="UniProtKB-KW"/>
</dbReference>
<dbReference type="Proteomes" id="UP000253490">
    <property type="component" value="Unassembled WGS sequence"/>
</dbReference>
<dbReference type="Pfam" id="PF00155">
    <property type="entry name" value="Aminotran_1_2"/>
    <property type="match status" value="1"/>
</dbReference>
<evidence type="ECO:0000256" key="1">
    <source>
        <dbReference type="ARBA" id="ARBA00001933"/>
    </source>
</evidence>
<sequence>MKNMISNKVKSIQPSMTLAITAKANQLNRQGYDVVAFGVGEPDFDTPHSAKEAGIAAIQVGKSKYTPVPGILELRQAICEKLKKDNHLDYSPDQIITNSGAKHSLSTAFQAILDPGEEVILAAPYWVSYPEIIKIAGGKPVVIETKEANNFKITVDELKEVITDKTKAILLNSPSNPVGAIYSREELEGIAKVAVENSIYVVSDEIYEKLIYDDNHHVSIAEISSEMKELTIIINGMSKSHAMTGWRLGYTAANKEVIKAMGIIQGHAVSHPSSITQYAALGALQCEESVLQKMFDEYDIRRKYMISRLDEMKQLTYIYPQGAFYVFINVLGLFGKSYNGKLVHNSLELADALLEDEKVAVVPGIAFGLDTHIRLSYATSMEEIKKGLDRIENFIKNGV</sequence>
<comment type="similarity">
    <text evidence="2 6">Belongs to the class-I pyridoxal-phosphate-dependent aminotransferase family.</text>
</comment>
<dbReference type="PANTHER" id="PTHR46383:SF1">
    <property type="entry name" value="ASPARTATE AMINOTRANSFERASE"/>
    <property type="match status" value="1"/>
</dbReference>
<dbReference type="PROSITE" id="PS00105">
    <property type="entry name" value="AA_TRANSFER_CLASS_1"/>
    <property type="match status" value="1"/>
</dbReference>